<dbReference type="InterPro" id="IPR027417">
    <property type="entry name" value="P-loop_NTPase"/>
</dbReference>
<keyword evidence="2" id="KW-0808">Transferase</keyword>
<accession>A0A1B0CHY3</accession>
<keyword evidence="5" id="KW-1185">Reference proteome</keyword>
<comment type="similarity">
    <text evidence="1">Belongs to the sulfotransferase 1 family.</text>
</comment>
<proteinExistence type="inferred from homology"/>
<feature type="domain" description="Sulfotransferase" evidence="3">
    <location>
        <begin position="69"/>
        <end position="195"/>
    </location>
</feature>
<protein>
    <recommendedName>
        <fullName evidence="3">Sulfotransferase domain-containing protein</fullName>
    </recommendedName>
</protein>
<dbReference type="EMBL" id="AJWK01012879">
    <property type="status" value="NOT_ANNOTATED_CDS"/>
    <property type="molecule type" value="Genomic_DNA"/>
</dbReference>
<organism evidence="4 5">
    <name type="scientific">Lutzomyia longipalpis</name>
    <name type="common">Sand fly</name>
    <dbReference type="NCBI Taxonomy" id="7200"/>
    <lineage>
        <taxon>Eukaryota</taxon>
        <taxon>Metazoa</taxon>
        <taxon>Ecdysozoa</taxon>
        <taxon>Arthropoda</taxon>
        <taxon>Hexapoda</taxon>
        <taxon>Insecta</taxon>
        <taxon>Pterygota</taxon>
        <taxon>Neoptera</taxon>
        <taxon>Endopterygota</taxon>
        <taxon>Diptera</taxon>
        <taxon>Nematocera</taxon>
        <taxon>Psychodoidea</taxon>
        <taxon>Psychodidae</taxon>
        <taxon>Lutzomyia</taxon>
        <taxon>Lutzomyia</taxon>
    </lineage>
</organism>
<evidence type="ECO:0000313" key="5">
    <source>
        <dbReference type="Proteomes" id="UP000092461"/>
    </source>
</evidence>
<name>A0A1B0CHY3_LUTLO</name>
<dbReference type="EMBL" id="AJWK01012880">
    <property type="status" value="NOT_ANNOTATED_CDS"/>
    <property type="molecule type" value="Genomic_DNA"/>
</dbReference>
<dbReference type="VEuPathDB" id="VectorBase:LLOJ004045"/>
<dbReference type="EnsemblMetazoa" id="LLOJ004045-RA">
    <property type="protein sequence ID" value="LLOJ004045-PA"/>
    <property type="gene ID" value="LLOJ004045"/>
</dbReference>
<evidence type="ECO:0000313" key="4">
    <source>
        <dbReference type="EnsemblMetazoa" id="LLOJ004045-PA"/>
    </source>
</evidence>
<evidence type="ECO:0000259" key="3">
    <source>
        <dbReference type="Pfam" id="PF00685"/>
    </source>
</evidence>
<feature type="domain" description="Sulfotransferase" evidence="3">
    <location>
        <begin position="268"/>
        <end position="449"/>
    </location>
</feature>
<dbReference type="Proteomes" id="UP000092461">
    <property type="component" value="Unassembled WGS sequence"/>
</dbReference>
<dbReference type="Pfam" id="PF00685">
    <property type="entry name" value="Sulfotransfer_1"/>
    <property type="match status" value="2"/>
</dbReference>
<evidence type="ECO:0000256" key="2">
    <source>
        <dbReference type="ARBA" id="ARBA00022679"/>
    </source>
</evidence>
<dbReference type="SUPFAM" id="SSF52540">
    <property type="entry name" value="P-loop containing nucleoside triphosphate hydrolases"/>
    <property type="match status" value="2"/>
</dbReference>
<sequence length="453" mass="52543">MPFTCEKIPFNEITRKFTVSRPLEMAKVNYSDAPDDLPVAKKWGMKPVTLMPGFSELFPEIQSLDGRASDVWVVSFPKCGTTWCQEMVWLLDNNLDFEGAKSTLLTDRFAYLELNYLPNGERGHSVDRLTAMPAKRYIKSHLPAHILPRSLWYAKSKIIYVARNPKDAAISFFHHWRNMGRFTGSLDDHLDLFINDYVKMPFTCEIVPFNDVTKKYTISRPMKIAKFNDSDVPDDLEVARKWAVKPTTLSPSFGDRYPGIRDLDARPGDIWVVSFAKCGTTWTQEMVWLLDNNLDFEAAKTTPLTNRFHFLELNKLPNGEPGEPIKKLRDMTTKRYIKSHLPAHLLSRSLWYAKSKVIYVARNPKDAAVSFFHHQKNLDGFTGSLDDYLDIFINDYVMFGPFHDHVLDFWRMRDEENVLFITYEEMKRDLEGVIRKTCAFLGKDYPAERMCLD</sequence>
<dbReference type="VEuPathDB" id="VectorBase:LLONM1_002052"/>
<dbReference type="AlphaFoldDB" id="A0A1B0CHY3"/>
<reference evidence="4" key="1">
    <citation type="submission" date="2020-05" db="UniProtKB">
        <authorList>
            <consortium name="EnsemblMetazoa"/>
        </authorList>
    </citation>
    <scope>IDENTIFICATION</scope>
    <source>
        <strain evidence="4">Jacobina</strain>
    </source>
</reference>
<evidence type="ECO:0000256" key="1">
    <source>
        <dbReference type="ARBA" id="ARBA00005771"/>
    </source>
</evidence>
<dbReference type="Gene3D" id="3.40.50.300">
    <property type="entry name" value="P-loop containing nucleotide triphosphate hydrolases"/>
    <property type="match status" value="2"/>
</dbReference>
<dbReference type="PANTHER" id="PTHR11783">
    <property type="entry name" value="SULFOTRANSFERASE SULT"/>
    <property type="match status" value="1"/>
</dbReference>
<dbReference type="GO" id="GO:0008146">
    <property type="term" value="F:sulfotransferase activity"/>
    <property type="evidence" value="ECO:0007669"/>
    <property type="project" value="InterPro"/>
</dbReference>
<dbReference type="VEuPathDB" id="VectorBase:LLONM1_009977"/>
<dbReference type="InterPro" id="IPR000863">
    <property type="entry name" value="Sulfotransferase_dom"/>
</dbReference>